<dbReference type="InterPro" id="IPR053137">
    <property type="entry name" value="NLR-like"/>
</dbReference>
<dbReference type="InterPro" id="IPR011990">
    <property type="entry name" value="TPR-like_helical_dom_sf"/>
</dbReference>
<evidence type="ECO:0000259" key="2">
    <source>
        <dbReference type="Pfam" id="PF17107"/>
    </source>
</evidence>
<accession>A0A6A6WV02</accession>
<dbReference type="InterPro" id="IPR031352">
    <property type="entry name" value="SesA"/>
</dbReference>
<evidence type="ECO:0000256" key="1">
    <source>
        <dbReference type="SAM" id="MobiDB-lite"/>
    </source>
</evidence>
<dbReference type="PANTHER" id="PTHR46082">
    <property type="entry name" value="ATP/GTP-BINDING PROTEIN-RELATED"/>
    <property type="match status" value="1"/>
</dbReference>
<feature type="region of interest" description="Disordered" evidence="1">
    <location>
        <begin position="285"/>
        <end position="305"/>
    </location>
</feature>
<dbReference type="InterPro" id="IPR027417">
    <property type="entry name" value="P-loop_NTPase"/>
</dbReference>
<dbReference type="Pfam" id="PF13374">
    <property type="entry name" value="TPR_10"/>
    <property type="match status" value="2"/>
</dbReference>
<dbReference type="Gene3D" id="3.40.50.300">
    <property type="entry name" value="P-loop containing nucleotide triphosphate hydrolases"/>
    <property type="match status" value="1"/>
</dbReference>
<dbReference type="OrthoDB" id="20872at2759"/>
<dbReference type="PANTHER" id="PTHR46082:SF6">
    <property type="entry name" value="AAA+ ATPASE DOMAIN-CONTAINING PROTEIN-RELATED"/>
    <property type="match status" value="1"/>
</dbReference>
<keyword evidence="4" id="KW-1185">Reference proteome</keyword>
<organism evidence="3 4">
    <name type="scientific">Melanomma pulvis-pyrius CBS 109.77</name>
    <dbReference type="NCBI Taxonomy" id="1314802"/>
    <lineage>
        <taxon>Eukaryota</taxon>
        <taxon>Fungi</taxon>
        <taxon>Dikarya</taxon>
        <taxon>Ascomycota</taxon>
        <taxon>Pezizomycotina</taxon>
        <taxon>Dothideomycetes</taxon>
        <taxon>Pleosporomycetidae</taxon>
        <taxon>Pleosporales</taxon>
        <taxon>Melanommataceae</taxon>
        <taxon>Melanomma</taxon>
    </lineage>
</organism>
<dbReference type="Pfam" id="PF17107">
    <property type="entry name" value="SesA"/>
    <property type="match status" value="1"/>
</dbReference>
<gene>
    <name evidence="3" type="ORF">K505DRAFT_379235</name>
</gene>
<name>A0A6A6WV02_9PLEO</name>
<dbReference type="SUPFAM" id="SSF52540">
    <property type="entry name" value="P-loop containing nucleoside triphosphate hydrolases"/>
    <property type="match status" value="1"/>
</dbReference>
<reference evidence="3" key="1">
    <citation type="journal article" date="2020" name="Stud. Mycol.">
        <title>101 Dothideomycetes genomes: a test case for predicting lifestyles and emergence of pathogens.</title>
        <authorList>
            <person name="Haridas S."/>
            <person name="Albert R."/>
            <person name="Binder M."/>
            <person name="Bloem J."/>
            <person name="Labutti K."/>
            <person name="Salamov A."/>
            <person name="Andreopoulos B."/>
            <person name="Baker S."/>
            <person name="Barry K."/>
            <person name="Bills G."/>
            <person name="Bluhm B."/>
            <person name="Cannon C."/>
            <person name="Castanera R."/>
            <person name="Culley D."/>
            <person name="Daum C."/>
            <person name="Ezra D."/>
            <person name="Gonzalez J."/>
            <person name="Henrissat B."/>
            <person name="Kuo A."/>
            <person name="Liang C."/>
            <person name="Lipzen A."/>
            <person name="Lutzoni F."/>
            <person name="Magnuson J."/>
            <person name="Mondo S."/>
            <person name="Nolan M."/>
            <person name="Ohm R."/>
            <person name="Pangilinan J."/>
            <person name="Park H.-J."/>
            <person name="Ramirez L."/>
            <person name="Alfaro M."/>
            <person name="Sun H."/>
            <person name="Tritt A."/>
            <person name="Yoshinaga Y."/>
            <person name="Zwiers L.-H."/>
            <person name="Turgeon B."/>
            <person name="Goodwin S."/>
            <person name="Spatafora J."/>
            <person name="Crous P."/>
            <person name="Grigoriev I."/>
        </authorList>
    </citation>
    <scope>NUCLEOTIDE SEQUENCE</scope>
    <source>
        <strain evidence="3">CBS 109.77</strain>
    </source>
</reference>
<dbReference type="InterPro" id="IPR019734">
    <property type="entry name" value="TPR_rpt"/>
</dbReference>
<dbReference type="SMART" id="SM00028">
    <property type="entry name" value="TPR"/>
    <property type="match status" value="5"/>
</dbReference>
<protein>
    <submittedName>
        <fullName evidence="3">TPR-like protein</fullName>
    </submittedName>
</protein>
<dbReference type="EMBL" id="MU002261">
    <property type="protein sequence ID" value="KAF2787966.1"/>
    <property type="molecule type" value="Genomic_DNA"/>
</dbReference>
<dbReference type="Proteomes" id="UP000799757">
    <property type="component" value="Unassembled WGS sequence"/>
</dbReference>
<evidence type="ECO:0000313" key="4">
    <source>
        <dbReference type="Proteomes" id="UP000799757"/>
    </source>
</evidence>
<dbReference type="SUPFAM" id="SSF48452">
    <property type="entry name" value="TPR-like"/>
    <property type="match status" value="2"/>
</dbReference>
<sequence>MAEALAGLSLAANILQVVQFSTAVIARLEDYRSRTGSLPDTYDHINNKLPALIHKLKETEAAATKGAFSEDDRRVLLPIVAGCEKQIKALGEVLAKALPKNEDSGIKRGFKAVGSLRYDTRVEKMAKEIESYVVTLTYFAVATKNFEPLPRPPPDATCPFPRDPHFVHRAVLDDVISKQQPGSKVALVGLGGIGKSQIANEYAHRVRDTSPSTWVFWVYADSLASFEDDYKRIAEKVGIVGWNDKDANIAKLVHTWFTNEANGNWILIIDNADDLDVFKATPSHSVTASNETGRTAPSTVPTPQLQDFIPSSRNGSILITSRNRDVAFHFTCSYPQILPVEPMSESEATALLKSKLVGTFAHDEMVELVKALCYMPLAISQAAAYISQRAPRESVKTYLERMKKGDKEAGQLLENDLPEAGRDRQRTNSIVATWQITFQYVRKTKPSAARLLSLICLFNGQRVPTPLLETEYIGNIMTTEMPVSSTVPWWKRRGGFRHRKQQAEMPKPNYDFKDDWLTLTDLSLVDSQPPGLWLTMHPLVQFTTRKWLELHGELKVWKNIYFTLLKICFLPRHVATIDEEDLMYTFLFSHAEAAIAYRPAGGEELENWAIVMYKAGAYARPGDAYAAEKMNRAALEVFQVVRGVEDEHTLRAASQLGWALNWLRKHEEAEEIYRRVLECRLRVLGPDHKNTIRSLHSVASTLMLQKKFEDAYAMHMRAFDAEERKFGLAHEMFYVRISLTALEYLLDHAFKQATAVQRRKFETKRKATGKEDDDEHHYLGTYLQHEGKYHEAEAHHRFALERRLERLGPEHAKTVESQVEVAHALKGQTRYKEAVILYRQALDHCAKPQEEKDEYTLSIMEHLANGLAKEGTFEEAEELSYQVIEGRMKLLQTNMSNLFEGFHTLADVLYEQNRYEEALPYYETAYFGQEEHTGKDHEDTEEFLRDYTKVKEMIEGKSKDKAPDGQLRTDAVALEITADSMGM</sequence>
<dbReference type="AlphaFoldDB" id="A0A6A6WV02"/>
<dbReference type="Pfam" id="PF13424">
    <property type="entry name" value="TPR_12"/>
    <property type="match status" value="1"/>
</dbReference>
<dbReference type="Gene3D" id="1.25.40.10">
    <property type="entry name" value="Tetratricopeptide repeat domain"/>
    <property type="match status" value="2"/>
</dbReference>
<evidence type="ECO:0000313" key="3">
    <source>
        <dbReference type="EMBL" id="KAF2787966.1"/>
    </source>
</evidence>
<proteinExistence type="predicted"/>
<feature type="domain" description="NACHT-NTPase and P-loop NTPases N-terminal" evidence="2">
    <location>
        <begin position="12"/>
        <end position="136"/>
    </location>
</feature>